<dbReference type="Pfam" id="PF12997">
    <property type="entry name" value="DUF3881"/>
    <property type="match status" value="1"/>
</dbReference>
<accession>A0A0V8QE78</accession>
<evidence type="ECO:0000313" key="1">
    <source>
        <dbReference type="EMBL" id="KSV58852.1"/>
    </source>
</evidence>
<name>A0A0V8QE78_9FIRM</name>
<keyword evidence="2" id="KW-1185">Reference proteome</keyword>
<reference evidence="1 2" key="1">
    <citation type="submission" date="2015-11" db="EMBL/GenBank/DDBJ databases">
        <title>Butyribacter intestini gen. nov., sp. nov., a butyric acid-producing bacterium of the family Lachnospiraceae isolated from the human faeces.</title>
        <authorList>
            <person name="Zou Y."/>
            <person name="Xue W."/>
            <person name="Luo G."/>
            <person name="Lv M."/>
        </authorList>
    </citation>
    <scope>NUCLEOTIDE SEQUENCE [LARGE SCALE GENOMIC DNA]</scope>
    <source>
        <strain evidence="1 2">ACET-33324</strain>
    </source>
</reference>
<dbReference type="STRING" id="290052.ASU35_11330"/>
<dbReference type="OrthoDB" id="9774037at2"/>
<comment type="caution">
    <text evidence="1">The sequence shown here is derived from an EMBL/GenBank/DDBJ whole genome shotgun (WGS) entry which is preliminary data.</text>
</comment>
<evidence type="ECO:0008006" key="3">
    <source>
        <dbReference type="Google" id="ProtNLM"/>
    </source>
</evidence>
<dbReference type="EMBL" id="LNAM01000159">
    <property type="protein sequence ID" value="KSV58852.1"/>
    <property type="molecule type" value="Genomic_DNA"/>
</dbReference>
<proteinExistence type="predicted"/>
<organism evidence="1 2">
    <name type="scientific">Acetivibrio ethanolgignens</name>
    <dbReference type="NCBI Taxonomy" id="290052"/>
    <lineage>
        <taxon>Bacteria</taxon>
        <taxon>Bacillati</taxon>
        <taxon>Bacillota</taxon>
        <taxon>Clostridia</taxon>
        <taxon>Eubacteriales</taxon>
        <taxon>Oscillospiraceae</taxon>
        <taxon>Acetivibrio</taxon>
    </lineage>
</organism>
<evidence type="ECO:0000313" key="2">
    <source>
        <dbReference type="Proteomes" id="UP000054874"/>
    </source>
</evidence>
<dbReference type="RefSeq" id="WP_058352945.1">
    <property type="nucleotide sequence ID" value="NZ_CABMMD010000159.1"/>
</dbReference>
<protein>
    <recommendedName>
        <fullName evidence="3">DUF3881 domain-containing protein</fullName>
    </recommendedName>
</protein>
<dbReference type="InterPro" id="IPR024541">
    <property type="entry name" value="DUF3881"/>
</dbReference>
<dbReference type="Proteomes" id="UP000054874">
    <property type="component" value="Unassembled WGS sequence"/>
</dbReference>
<gene>
    <name evidence="1" type="ORF">ASU35_11330</name>
</gene>
<dbReference type="AlphaFoldDB" id="A0A0V8QE78"/>
<sequence>MHSYLRAVGFSNLKNRKELDKIIGIVMDQPMQLKKYKISETETMAEMYKLFGERMGIGIRGIYDEKGFFYLEHYFPFLLGQGVTAKEDVYINKRIDTDAYTGMCDDLRLGVSLIFYLQNAIEYMECKGMRDSSRIVPLTLSGLSTEGKILLGIEVDEKKKETMTQEKQQRNKLIAQAKEGNQEAIDSLTIEEIDTYAMISRRARNEDIYSIVDNSFIPYGSESDNYSILGTILNWTSSVNPYTEETVYELYLSCNDMDYVICINKADLQGEPQVGRRFKGSIWMQGRVDFTQL</sequence>